<feature type="region of interest" description="Disordered" evidence="2">
    <location>
        <begin position="1"/>
        <end position="33"/>
    </location>
</feature>
<feature type="domain" description="C2H2-type" evidence="3">
    <location>
        <begin position="35"/>
        <end position="62"/>
    </location>
</feature>
<keyword evidence="1" id="KW-0479">Metal-binding</keyword>
<dbReference type="AlphaFoldDB" id="A0A553PG66"/>
<organism evidence="4 5">
    <name type="scientific">Tigriopus californicus</name>
    <name type="common">Marine copepod</name>
    <dbReference type="NCBI Taxonomy" id="6832"/>
    <lineage>
        <taxon>Eukaryota</taxon>
        <taxon>Metazoa</taxon>
        <taxon>Ecdysozoa</taxon>
        <taxon>Arthropoda</taxon>
        <taxon>Crustacea</taxon>
        <taxon>Multicrustacea</taxon>
        <taxon>Hexanauplia</taxon>
        <taxon>Copepoda</taxon>
        <taxon>Harpacticoida</taxon>
        <taxon>Harpacticidae</taxon>
        <taxon>Tigriopus</taxon>
    </lineage>
</organism>
<evidence type="ECO:0000256" key="1">
    <source>
        <dbReference type="PROSITE-ProRule" id="PRU00042"/>
    </source>
</evidence>
<accession>A0A553PG66</accession>
<reference evidence="4 5" key="1">
    <citation type="journal article" date="2018" name="Nat. Ecol. Evol.">
        <title>Genomic signatures of mitonuclear coevolution across populations of Tigriopus californicus.</title>
        <authorList>
            <person name="Barreto F.S."/>
            <person name="Watson E.T."/>
            <person name="Lima T.G."/>
            <person name="Willett C.S."/>
            <person name="Edmands S."/>
            <person name="Li W."/>
            <person name="Burton R.S."/>
        </authorList>
    </citation>
    <scope>NUCLEOTIDE SEQUENCE [LARGE SCALE GENOMIC DNA]</scope>
    <source>
        <strain evidence="4 5">San Diego</strain>
    </source>
</reference>
<dbReference type="Pfam" id="PF21056">
    <property type="entry name" value="ZSWIM1-3_RNaseH-like"/>
    <property type="match status" value="1"/>
</dbReference>
<dbReference type="GO" id="GO:0008270">
    <property type="term" value="F:zinc ion binding"/>
    <property type="evidence" value="ECO:0007669"/>
    <property type="project" value="UniProtKB-KW"/>
</dbReference>
<dbReference type="PANTHER" id="PTHR31569">
    <property type="entry name" value="SWIM-TYPE DOMAIN-CONTAINING PROTEIN"/>
    <property type="match status" value="1"/>
</dbReference>
<dbReference type="InterPro" id="IPR052579">
    <property type="entry name" value="Zinc_finger_SWIM"/>
</dbReference>
<dbReference type="PROSITE" id="PS50157">
    <property type="entry name" value="ZINC_FINGER_C2H2_2"/>
    <property type="match status" value="1"/>
</dbReference>
<dbReference type="InterPro" id="IPR013087">
    <property type="entry name" value="Znf_C2H2_type"/>
</dbReference>
<dbReference type="OrthoDB" id="6773606at2759"/>
<evidence type="ECO:0000313" key="4">
    <source>
        <dbReference type="EMBL" id="TRY76671.1"/>
    </source>
</evidence>
<evidence type="ECO:0000256" key="2">
    <source>
        <dbReference type="SAM" id="MobiDB-lite"/>
    </source>
</evidence>
<keyword evidence="1" id="KW-0863">Zinc-finger</keyword>
<keyword evidence="5" id="KW-1185">Reference proteome</keyword>
<dbReference type="InterPro" id="IPR048324">
    <property type="entry name" value="ZSWIM1-3_RNaseH-like"/>
</dbReference>
<evidence type="ECO:0000259" key="3">
    <source>
        <dbReference type="PROSITE" id="PS50157"/>
    </source>
</evidence>
<gene>
    <name evidence="4" type="ORF">TCAL_10688</name>
</gene>
<name>A0A553PG66_TIGCA</name>
<dbReference type="EMBL" id="VCGU01000004">
    <property type="protein sequence ID" value="TRY76671.1"/>
    <property type="molecule type" value="Genomic_DNA"/>
</dbReference>
<evidence type="ECO:0000313" key="5">
    <source>
        <dbReference type="Proteomes" id="UP000318571"/>
    </source>
</evidence>
<feature type="region of interest" description="Disordered" evidence="2">
    <location>
        <begin position="404"/>
        <end position="426"/>
    </location>
</feature>
<protein>
    <recommendedName>
        <fullName evidence="3">C2H2-type domain-containing protein</fullName>
    </recommendedName>
</protein>
<sequence length="597" mass="66913">MESLAEIEAPGAPVAKPRVRPNPPPSSSKSSEEVFHCPNCRKTFASRTWCRHHRRKNTCRPPQAAISCQIPHEHHPLREQFDSMSDALEWWAANEMDRFFSFKGCKRGSKIAHCSQNVQDKRASTKKTKKVFHCSAKIIFNQAEVCQCEDANADGDWCHNAQFKILAYGCLAHSHPIEPRKLRLSEVEKRRVIQMLQSGLRSDVILDKFVPQSANSKPLTYDDVYRIRKACHRLGGTSEGRVSEVENVTALLAEPAFRSFNFGSKFEVMEFPADVTGKVVETSGHFLITWASAIMLDHFRAHPTIISIHGSAGTNSSKFVLISILIFDSNGEGCPILQALAENESQTVVSAALNVLKSLVPEACAKVTTILTDAHPTYINAWRELIHSDVVWSVVHWDGVKDGSKKRTQSASAGPEPILNNGQTNDLKETEQIMMVSIENEDPAQTETAQTSQILSVERFRRTVKQVFRAKMDVASACLGIKQVNKIFYGIETVVPEARLITKTSHTEKSDLLEQPNPRKRKRLAAQIQSVQVPSDIEAQEVSRFMDELAQMKEKVLRAETLLTSQNVDMDVKRDFMNALNSFPMKMVDVPDHPQTS</sequence>
<proteinExistence type="predicted"/>
<comment type="caution">
    <text evidence="4">The sequence shown here is derived from an EMBL/GenBank/DDBJ whole genome shotgun (WGS) entry which is preliminary data.</text>
</comment>
<dbReference type="Proteomes" id="UP000318571">
    <property type="component" value="Chromosome 5"/>
</dbReference>
<keyword evidence="1" id="KW-0862">Zinc</keyword>
<dbReference type="PANTHER" id="PTHR31569:SF4">
    <property type="entry name" value="SWIM-TYPE DOMAIN-CONTAINING PROTEIN"/>
    <property type="match status" value="1"/>
</dbReference>